<dbReference type="Pfam" id="PF19798">
    <property type="entry name" value="Sulfotransfer_5"/>
    <property type="match status" value="1"/>
</dbReference>
<dbReference type="Proteomes" id="UP000708148">
    <property type="component" value="Unassembled WGS sequence"/>
</dbReference>
<proteinExistence type="predicted"/>
<evidence type="ECO:0000313" key="1">
    <source>
        <dbReference type="EMBL" id="CAD7696554.1"/>
    </source>
</evidence>
<accession>A0A8S1INM3</accession>
<evidence type="ECO:0000313" key="2">
    <source>
        <dbReference type="Proteomes" id="UP000708148"/>
    </source>
</evidence>
<organism evidence="1 2">
    <name type="scientific">Ostreobium quekettii</name>
    <dbReference type="NCBI Taxonomy" id="121088"/>
    <lineage>
        <taxon>Eukaryota</taxon>
        <taxon>Viridiplantae</taxon>
        <taxon>Chlorophyta</taxon>
        <taxon>core chlorophytes</taxon>
        <taxon>Ulvophyceae</taxon>
        <taxon>TCBD clade</taxon>
        <taxon>Bryopsidales</taxon>
        <taxon>Ostreobineae</taxon>
        <taxon>Ostreobiaceae</taxon>
        <taxon>Ostreobium</taxon>
    </lineage>
</organism>
<comment type="caution">
    <text evidence="1">The sequence shown here is derived from an EMBL/GenBank/DDBJ whole genome shotgun (WGS) entry which is preliminary data.</text>
</comment>
<dbReference type="SUPFAM" id="SSF52540">
    <property type="entry name" value="P-loop containing nucleoside triphosphate hydrolases"/>
    <property type="match status" value="1"/>
</dbReference>
<dbReference type="EMBL" id="CAJHUC010000500">
    <property type="protein sequence ID" value="CAD7696554.1"/>
    <property type="molecule type" value="Genomic_DNA"/>
</dbReference>
<dbReference type="PANTHER" id="PTHR48419:SF1">
    <property type="entry name" value="SULFOTRANSFERASE DOMAIN-CONTAINING PROTEIN"/>
    <property type="match status" value="1"/>
</dbReference>
<dbReference type="AlphaFoldDB" id="A0A8S1INM3"/>
<protein>
    <recommendedName>
        <fullName evidence="3">Branched-chain-amino-acid aminotransferase-like protein 2</fullName>
    </recommendedName>
</protein>
<reference evidence="1" key="1">
    <citation type="submission" date="2020-12" db="EMBL/GenBank/DDBJ databases">
        <authorList>
            <person name="Iha C."/>
        </authorList>
    </citation>
    <scope>NUCLEOTIDE SEQUENCE</scope>
</reference>
<dbReference type="InterPro" id="IPR053226">
    <property type="entry name" value="Pyrrolopyrazine_biosynth_F"/>
</dbReference>
<gene>
    <name evidence="1" type="ORF">OSTQU699_LOCUS1915</name>
</gene>
<dbReference type="InterPro" id="IPR027417">
    <property type="entry name" value="P-loop_NTPase"/>
</dbReference>
<keyword evidence="2" id="KW-1185">Reference proteome</keyword>
<dbReference type="Gene3D" id="3.40.50.300">
    <property type="entry name" value="P-loop containing nucleotide triphosphate hydrolases"/>
    <property type="match status" value="1"/>
</dbReference>
<evidence type="ECO:0008006" key="3">
    <source>
        <dbReference type="Google" id="ProtNLM"/>
    </source>
</evidence>
<name>A0A8S1INM3_9CHLO</name>
<dbReference type="OrthoDB" id="25921at2759"/>
<dbReference type="PANTHER" id="PTHR48419">
    <property type="entry name" value="SULFOTRANSFERASE DOMAIN-CONTAINING PROTEIN"/>
    <property type="match status" value="1"/>
</dbReference>
<sequence length="271" mass="29959">MPGIQKRVILWTCPRSLSTAFLRSIATLPNAQVFHELFSTVHYYASDERRPKNDDGGTAPPPFDPTMKAAAGILKANYPDKDAVFAKEMAYCVEGQLEALEAEGIFGPDSGFVHSFLIRSADRAVYSLYKASVDERLTGWSSFDPSEAGFRQLRELYDFVKDRSAGAPVVIDADDLQSAPEETMRSYCDAVGIGYKEGMTRWEPGPVPGSIWEGWHEEVEKSSGIIRVDAAARKAVPTGDLPPEVLRCIEACMPHYALLQEARILPRLGRT</sequence>